<dbReference type="Proteomes" id="UP000546642">
    <property type="component" value="Unassembled WGS sequence"/>
</dbReference>
<gene>
    <name evidence="1" type="ORF">HNR23_004658</name>
</gene>
<comment type="caution">
    <text evidence="1">The sequence shown here is derived from an EMBL/GenBank/DDBJ whole genome shotgun (WGS) entry which is preliminary data.</text>
</comment>
<reference evidence="1 2" key="1">
    <citation type="submission" date="2020-08" db="EMBL/GenBank/DDBJ databases">
        <title>Sequencing the genomes of 1000 actinobacteria strains.</title>
        <authorList>
            <person name="Klenk H.-P."/>
        </authorList>
    </citation>
    <scope>NUCLEOTIDE SEQUENCE [LARGE SCALE GENOMIC DNA]</scope>
    <source>
        <strain evidence="1 2">DSM 46659</strain>
    </source>
</reference>
<protein>
    <submittedName>
        <fullName evidence="1">Uncharacterized protein</fullName>
    </submittedName>
</protein>
<dbReference type="AlphaFoldDB" id="A0A7W9YLZ0"/>
<dbReference type="RefSeq" id="WP_184078728.1">
    <property type="nucleotide sequence ID" value="NZ_JACHDS010000001.1"/>
</dbReference>
<evidence type="ECO:0000313" key="1">
    <source>
        <dbReference type="EMBL" id="MBB6174598.1"/>
    </source>
</evidence>
<dbReference type="EMBL" id="JACHDS010000001">
    <property type="protein sequence ID" value="MBB6174598.1"/>
    <property type="molecule type" value="Genomic_DNA"/>
</dbReference>
<name>A0A7W9YLZ0_9ACTN</name>
<organism evidence="1 2">
    <name type="scientific">Nocardiopsis mwathae</name>
    <dbReference type="NCBI Taxonomy" id="1472723"/>
    <lineage>
        <taxon>Bacteria</taxon>
        <taxon>Bacillati</taxon>
        <taxon>Actinomycetota</taxon>
        <taxon>Actinomycetes</taxon>
        <taxon>Streptosporangiales</taxon>
        <taxon>Nocardiopsidaceae</taxon>
        <taxon>Nocardiopsis</taxon>
    </lineage>
</organism>
<evidence type="ECO:0000313" key="2">
    <source>
        <dbReference type="Proteomes" id="UP000546642"/>
    </source>
</evidence>
<sequence>MSSPPHPPIDLTERDWKYPLAITTAPLPRNKEFITTTLPFGPGQSSGVLVTVNEGIVLSRLLRAYNDQLFGTPRALLREASGLTDPRIDPREYRRQIEHRYDLDAPVTPRLIRRYEDEWGLIPVNLPLAG</sequence>
<accession>A0A7W9YLZ0</accession>
<keyword evidence="2" id="KW-1185">Reference proteome</keyword>
<proteinExistence type="predicted"/>